<feature type="region of interest" description="Disordered" evidence="1">
    <location>
        <begin position="115"/>
        <end position="146"/>
    </location>
</feature>
<evidence type="ECO:0000313" key="2">
    <source>
        <dbReference type="EMBL" id="KAF9520698.1"/>
    </source>
</evidence>
<organism evidence="2 3">
    <name type="scientific">Hydnum rufescens UP504</name>
    <dbReference type="NCBI Taxonomy" id="1448309"/>
    <lineage>
        <taxon>Eukaryota</taxon>
        <taxon>Fungi</taxon>
        <taxon>Dikarya</taxon>
        <taxon>Basidiomycota</taxon>
        <taxon>Agaricomycotina</taxon>
        <taxon>Agaricomycetes</taxon>
        <taxon>Cantharellales</taxon>
        <taxon>Hydnaceae</taxon>
        <taxon>Hydnum</taxon>
    </lineage>
</organism>
<feature type="compositionally biased region" description="Polar residues" evidence="1">
    <location>
        <begin position="310"/>
        <end position="333"/>
    </location>
</feature>
<accession>A0A9P6BAF4</accession>
<feature type="region of interest" description="Disordered" evidence="1">
    <location>
        <begin position="171"/>
        <end position="200"/>
    </location>
</feature>
<dbReference type="Proteomes" id="UP000886523">
    <property type="component" value="Unassembled WGS sequence"/>
</dbReference>
<feature type="region of interest" description="Disordered" evidence="1">
    <location>
        <begin position="306"/>
        <end position="333"/>
    </location>
</feature>
<name>A0A9P6BAF4_9AGAM</name>
<sequence>MRKKLSLPRRLKAVDTAARMISDVSSVPPAPLPPLLPLKSHTGKYLNPQSRPATLNPLTAAKSIPHHIAPTTPGMSNSRDVASVFPANPRTVARDIIHALGREDLLQKLDGIPNLRRHERPPLSEGHKNIKIPPDATSNRLSVDKPRAPVLRASVSRMEPHMPESVANELNTFHSPASNSSALPSVPLSEPYSSPPLRSTAVPADMSSVALVRPIEITMSPSARSRQSPSAPNSSIRFTDLIDRSQPLPELMPVTPLPLSLPFPSSNSAITLQAPSDPGSAFKRKRGEAFEQDFVDGDTQGVFAGHGATRPTSVSKMSQSRTALSSGSGDVTPTRSRAILPRVHLLLPIRKFN</sequence>
<feature type="compositionally biased region" description="Polar residues" evidence="1">
    <location>
        <begin position="171"/>
        <end position="183"/>
    </location>
</feature>
<evidence type="ECO:0000313" key="3">
    <source>
        <dbReference type="Proteomes" id="UP000886523"/>
    </source>
</evidence>
<dbReference type="EMBL" id="MU128910">
    <property type="protein sequence ID" value="KAF9520698.1"/>
    <property type="molecule type" value="Genomic_DNA"/>
</dbReference>
<comment type="caution">
    <text evidence="2">The sequence shown here is derived from an EMBL/GenBank/DDBJ whole genome shotgun (WGS) entry which is preliminary data.</text>
</comment>
<gene>
    <name evidence="2" type="ORF">BS47DRAFT_397991</name>
</gene>
<dbReference type="AlphaFoldDB" id="A0A9P6BAF4"/>
<evidence type="ECO:0000256" key="1">
    <source>
        <dbReference type="SAM" id="MobiDB-lite"/>
    </source>
</evidence>
<keyword evidence="3" id="KW-1185">Reference proteome</keyword>
<protein>
    <submittedName>
        <fullName evidence="2">Uncharacterized protein</fullName>
    </submittedName>
</protein>
<reference evidence="2" key="1">
    <citation type="journal article" date="2020" name="Nat. Commun.">
        <title>Large-scale genome sequencing of mycorrhizal fungi provides insights into the early evolution of symbiotic traits.</title>
        <authorList>
            <person name="Miyauchi S."/>
            <person name="Kiss E."/>
            <person name="Kuo A."/>
            <person name="Drula E."/>
            <person name="Kohler A."/>
            <person name="Sanchez-Garcia M."/>
            <person name="Morin E."/>
            <person name="Andreopoulos B."/>
            <person name="Barry K.W."/>
            <person name="Bonito G."/>
            <person name="Buee M."/>
            <person name="Carver A."/>
            <person name="Chen C."/>
            <person name="Cichocki N."/>
            <person name="Clum A."/>
            <person name="Culley D."/>
            <person name="Crous P.W."/>
            <person name="Fauchery L."/>
            <person name="Girlanda M."/>
            <person name="Hayes R.D."/>
            <person name="Keri Z."/>
            <person name="LaButti K."/>
            <person name="Lipzen A."/>
            <person name="Lombard V."/>
            <person name="Magnuson J."/>
            <person name="Maillard F."/>
            <person name="Murat C."/>
            <person name="Nolan M."/>
            <person name="Ohm R.A."/>
            <person name="Pangilinan J."/>
            <person name="Pereira M.F."/>
            <person name="Perotto S."/>
            <person name="Peter M."/>
            <person name="Pfister S."/>
            <person name="Riley R."/>
            <person name="Sitrit Y."/>
            <person name="Stielow J.B."/>
            <person name="Szollosi G."/>
            <person name="Zifcakova L."/>
            <person name="Stursova M."/>
            <person name="Spatafora J.W."/>
            <person name="Tedersoo L."/>
            <person name="Vaario L.M."/>
            <person name="Yamada A."/>
            <person name="Yan M."/>
            <person name="Wang P."/>
            <person name="Xu J."/>
            <person name="Bruns T."/>
            <person name="Baldrian P."/>
            <person name="Vilgalys R."/>
            <person name="Dunand C."/>
            <person name="Henrissat B."/>
            <person name="Grigoriev I.V."/>
            <person name="Hibbett D."/>
            <person name="Nagy L.G."/>
            <person name="Martin F.M."/>
        </authorList>
    </citation>
    <scope>NUCLEOTIDE SEQUENCE</scope>
    <source>
        <strain evidence="2">UP504</strain>
    </source>
</reference>
<proteinExistence type="predicted"/>